<dbReference type="GO" id="GO:0016787">
    <property type="term" value="F:hydrolase activity"/>
    <property type="evidence" value="ECO:0007669"/>
    <property type="project" value="UniProtKB-KW"/>
</dbReference>
<evidence type="ECO:0000256" key="4">
    <source>
        <dbReference type="SAM" id="SignalP"/>
    </source>
</evidence>
<dbReference type="InterPro" id="IPR051601">
    <property type="entry name" value="Serine_prot/Carboxylest_S33"/>
</dbReference>
<sequence>MRRSLSLVLGVAAAAAALVPGVSAAATPSAVQWRACPEDAAWPGLECSTVQVPLDYRQPNGRKIDIAISRLASQHPAQRRGVLLTNPGGPGQGGLQWAGQLGQGLPQAVRDAYDVIGMDPRGVGHSTPVTCDLTEEQKAQGNLPYANNPGDVVKQAGIAKTVAQQCATSETGYLLQHVTTANAARDLDRIRAALGEPKISYHGVSYGTYLGAVYTQLFPQRTDRIVLDSNLGPGGYDRTAMRLFGRGMADRFPDFAKFAAADNATYGLGATPEEVTAKFFELAARLDRKPVGGVDGSLFRGLTFGILFSDFRMPELAGNWRLLDRGQPLPPAVPASDNASAARLYTLCGDSNWPKSVLRYQVDVEVDRVKYPMLGASGANITPCAFWPAEPVEPPVRITGEGPSNVLLLQNLRDPGTPLAGAQKLRRAFGDRARMVTVDAGGHGSLFAKNKCGDNAVTTFLTTGQRPARDLACAAETG</sequence>
<accession>A0A4R2JAG3</accession>
<dbReference type="InterPro" id="IPR013595">
    <property type="entry name" value="Pept_S33_TAP-like_C"/>
</dbReference>
<evidence type="ECO:0000256" key="3">
    <source>
        <dbReference type="ARBA" id="ARBA00022801"/>
    </source>
</evidence>
<organism evidence="6 7">
    <name type="scientific">Actinocrispum wychmicini</name>
    <dbReference type="NCBI Taxonomy" id="1213861"/>
    <lineage>
        <taxon>Bacteria</taxon>
        <taxon>Bacillati</taxon>
        <taxon>Actinomycetota</taxon>
        <taxon>Actinomycetes</taxon>
        <taxon>Pseudonocardiales</taxon>
        <taxon>Pseudonocardiaceae</taxon>
        <taxon>Actinocrispum</taxon>
    </lineage>
</organism>
<keyword evidence="3 6" id="KW-0378">Hydrolase</keyword>
<dbReference type="EMBL" id="SLWS01000007">
    <property type="protein sequence ID" value="TCO55764.1"/>
    <property type="molecule type" value="Genomic_DNA"/>
</dbReference>
<dbReference type="Pfam" id="PF08386">
    <property type="entry name" value="Abhydrolase_4"/>
    <property type="match status" value="1"/>
</dbReference>
<evidence type="ECO:0000313" key="7">
    <source>
        <dbReference type="Proteomes" id="UP000295680"/>
    </source>
</evidence>
<evidence type="ECO:0000259" key="5">
    <source>
        <dbReference type="Pfam" id="PF08386"/>
    </source>
</evidence>
<feature type="domain" description="Peptidase S33 tripeptidyl aminopeptidase-like C-terminal" evidence="5">
    <location>
        <begin position="376"/>
        <end position="473"/>
    </location>
</feature>
<protein>
    <submittedName>
        <fullName evidence="6">Alpha/beta hydrolase family protein</fullName>
    </submittedName>
</protein>
<evidence type="ECO:0000256" key="2">
    <source>
        <dbReference type="ARBA" id="ARBA00022729"/>
    </source>
</evidence>
<dbReference type="InterPro" id="IPR029058">
    <property type="entry name" value="AB_hydrolase_fold"/>
</dbReference>
<proteinExistence type="inferred from homology"/>
<keyword evidence="7" id="KW-1185">Reference proteome</keyword>
<reference evidence="6 7" key="1">
    <citation type="submission" date="2019-03" db="EMBL/GenBank/DDBJ databases">
        <title>Genomic Encyclopedia of Type Strains, Phase IV (KMG-IV): sequencing the most valuable type-strain genomes for metagenomic binning, comparative biology and taxonomic classification.</title>
        <authorList>
            <person name="Goeker M."/>
        </authorList>
    </citation>
    <scope>NUCLEOTIDE SEQUENCE [LARGE SCALE GENOMIC DNA]</scope>
    <source>
        <strain evidence="6 7">DSM 45934</strain>
    </source>
</reference>
<dbReference type="RefSeq" id="WP_132121831.1">
    <property type="nucleotide sequence ID" value="NZ_SLWS01000007.1"/>
</dbReference>
<dbReference type="PANTHER" id="PTHR43248">
    <property type="entry name" value="2-SUCCINYL-6-HYDROXY-2,4-CYCLOHEXADIENE-1-CARBOXYLATE SYNTHASE"/>
    <property type="match status" value="1"/>
</dbReference>
<comment type="similarity">
    <text evidence="1">Belongs to the peptidase S33 family.</text>
</comment>
<name>A0A4R2JAG3_9PSEU</name>
<dbReference type="PANTHER" id="PTHR43248:SF29">
    <property type="entry name" value="TRIPEPTIDYL AMINOPEPTIDASE"/>
    <property type="match status" value="1"/>
</dbReference>
<feature type="chain" id="PRO_5039334946" evidence="4">
    <location>
        <begin position="25"/>
        <end position="478"/>
    </location>
</feature>
<dbReference type="OrthoDB" id="4447445at2"/>
<dbReference type="AlphaFoldDB" id="A0A4R2JAG3"/>
<feature type="signal peptide" evidence="4">
    <location>
        <begin position="1"/>
        <end position="24"/>
    </location>
</feature>
<gene>
    <name evidence="6" type="ORF">EV192_107187</name>
</gene>
<dbReference type="Gene3D" id="3.40.50.1820">
    <property type="entry name" value="alpha/beta hydrolase"/>
    <property type="match status" value="1"/>
</dbReference>
<comment type="caution">
    <text evidence="6">The sequence shown here is derived from an EMBL/GenBank/DDBJ whole genome shotgun (WGS) entry which is preliminary data.</text>
</comment>
<dbReference type="SUPFAM" id="SSF53474">
    <property type="entry name" value="alpha/beta-Hydrolases"/>
    <property type="match status" value="1"/>
</dbReference>
<keyword evidence="2 4" id="KW-0732">Signal</keyword>
<dbReference type="Proteomes" id="UP000295680">
    <property type="component" value="Unassembled WGS sequence"/>
</dbReference>
<evidence type="ECO:0000256" key="1">
    <source>
        <dbReference type="ARBA" id="ARBA00010088"/>
    </source>
</evidence>
<evidence type="ECO:0000313" key="6">
    <source>
        <dbReference type="EMBL" id="TCO55764.1"/>
    </source>
</evidence>